<dbReference type="InterPro" id="IPR011009">
    <property type="entry name" value="Kinase-like_dom_sf"/>
</dbReference>
<proteinExistence type="predicted"/>
<evidence type="ECO:0000256" key="2">
    <source>
        <dbReference type="ARBA" id="ARBA00004479"/>
    </source>
</evidence>
<name>A0ABR2FIL9_9ROSI</name>
<evidence type="ECO:0000259" key="14">
    <source>
        <dbReference type="PROSITE" id="PS50011"/>
    </source>
</evidence>
<dbReference type="InterPro" id="IPR000719">
    <property type="entry name" value="Prot_kinase_dom"/>
</dbReference>
<organism evidence="15 16">
    <name type="scientific">Hibiscus sabdariffa</name>
    <name type="common">roselle</name>
    <dbReference type="NCBI Taxonomy" id="183260"/>
    <lineage>
        <taxon>Eukaryota</taxon>
        <taxon>Viridiplantae</taxon>
        <taxon>Streptophyta</taxon>
        <taxon>Embryophyta</taxon>
        <taxon>Tracheophyta</taxon>
        <taxon>Spermatophyta</taxon>
        <taxon>Magnoliopsida</taxon>
        <taxon>eudicotyledons</taxon>
        <taxon>Gunneridae</taxon>
        <taxon>Pentapetalae</taxon>
        <taxon>rosids</taxon>
        <taxon>malvids</taxon>
        <taxon>Malvales</taxon>
        <taxon>Malvaceae</taxon>
        <taxon>Malvoideae</taxon>
        <taxon>Hibiscus</taxon>
    </lineage>
</organism>
<comment type="caution">
    <text evidence="15">The sequence shown here is derived from an EMBL/GenBank/DDBJ whole genome shotgun (WGS) entry which is preliminary data.</text>
</comment>
<evidence type="ECO:0000313" key="15">
    <source>
        <dbReference type="EMBL" id="KAK8580725.1"/>
    </source>
</evidence>
<dbReference type="SUPFAM" id="SSF52058">
    <property type="entry name" value="L domain-like"/>
    <property type="match status" value="2"/>
</dbReference>
<keyword evidence="7 12" id="KW-0547">Nucleotide-binding</keyword>
<keyword evidence="8 12" id="KW-0067">ATP-binding</keyword>
<dbReference type="PROSITE" id="PS00109">
    <property type="entry name" value="PROTEIN_KINASE_TYR"/>
    <property type="match status" value="1"/>
</dbReference>
<dbReference type="Gene3D" id="3.80.10.10">
    <property type="entry name" value="Ribonuclease Inhibitor"/>
    <property type="match status" value="3"/>
</dbReference>
<reference evidence="15 16" key="1">
    <citation type="journal article" date="2024" name="G3 (Bethesda)">
        <title>Genome assembly of Hibiscus sabdariffa L. provides insights into metabolisms of medicinal natural products.</title>
        <authorList>
            <person name="Kim T."/>
        </authorList>
    </citation>
    <scope>NUCLEOTIDE SEQUENCE [LARGE SCALE GENOMIC DNA]</scope>
    <source>
        <strain evidence="15">TK-2024</strain>
        <tissue evidence="15">Old leaves</tissue>
    </source>
</reference>
<keyword evidence="3" id="KW-0433">Leucine-rich repeat</keyword>
<sequence length="1029" mass="113519">MVPTSHFPGSDFIVIDAISCGFRGGIFAIISNFEQSTSGKIASTVDFSIERTIFVLANRELTSLTFKTRNVVNKRDFLPSLSNRQIMAYLQKRLSFVLLFLWYASRDVGAMELLEAKALLRWKESLPNQSSLQSWTLAANNQNLSTPCNWFGIFCDNAGSITGISLPSARVRGNLSNLDFSSFQNLACLNLSSNILSGPIPPELGSLSKLTHLNLSMNFLSGSLPLSLANLTQISLLYVGNNLISGELDPRLFSNWNRLEFLELHNNNFTGMIPSEIGLLVNLVELALSSNHFHGSVPSEIGNLKNLDALALHRNHLSGPIPSSLGNLTKLTMLYLHQNEFSGTFPHSLLNCKLLAELLLFNNQLSGFVPRGLDNLTSLRVLHLSENNFSGYLPQVCQGAKLQLFTAAFNSFTGSLDQDFGVYPNLKYCELSHNRLEGLLSANWGGCRNLEQLKVVGNMISGKIPGDFGMLNRLAVLDLSSNQLVGKIPKELGRLTSLYLLNLSNNQLSDEVPLEIRKLSGLEDLDLSENKLDGRIPGQLGECSKLRNLCLKKNYFMGAIPFQLGHLALQGSLDLSQNLLTGQIPPELAKLTMLEQLNISHNRLSGPIPSLFSMMTSLTSIDFSYNNLEGPVPDSELFHRASPLAFSNNKNLCGKFEGLKPCRNTSVPVETKTRKTNHKVSITISASLSGLVLSLALFILYAHSRRAKTSRKSKETTVSKRGAGNPLSILNYDGKIVYEDIIEATESFDEQYCIGAGGTGRVYKAQLRIGVVLAIKKLFSAEGEGEEEEIDKMESFINEICVLTEIRHKNIVKFYGFCCQGPHKFLVYDYIEKGSLADVLRDDMKAKEMEWSRRIKLVKDVANALSYMHHDCVQPIIHRDLSSKNVLLNDEYEACISDFGIAKILNPDSSNVTVLAGTFGYVAPELAYTVSVTEKCDVYSFGVVALEVMMGKHPTELVSALTSSVQQNKELDQKDVPLDPRIQTPADGETALEVASIVRHAVSCISIDPKSRPTMRWVSQAISEAPTNV</sequence>
<evidence type="ECO:0000256" key="12">
    <source>
        <dbReference type="PROSITE-ProRule" id="PRU10141"/>
    </source>
</evidence>
<evidence type="ECO:0000256" key="11">
    <source>
        <dbReference type="ARBA" id="ARBA00023170"/>
    </source>
</evidence>
<evidence type="ECO:0000256" key="9">
    <source>
        <dbReference type="ARBA" id="ARBA00022989"/>
    </source>
</evidence>
<evidence type="ECO:0000313" key="16">
    <source>
        <dbReference type="Proteomes" id="UP001472677"/>
    </source>
</evidence>
<comment type="subcellular location">
    <subcellularLocation>
        <location evidence="1">Cell membrane</location>
    </subcellularLocation>
    <subcellularLocation>
        <location evidence="2">Membrane</location>
        <topology evidence="2">Single-pass type I membrane protein</topology>
    </subcellularLocation>
</comment>
<dbReference type="InterPro" id="IPR001611">
    <property type="entry name" value="Leu-rich_rpt"/>
</dbReference>
<dbReference type="PROSITE" id="PS50011">
    <property type="entry name" value="PROTEIN_KINASE_DOM"/>
    <property type="match status" value="1"/>
</dbReference>
<evidence type="ECO:0000256" key="13">
    <source>
        <dbReference type="SAM" id="Phobius"/>
    </source>
</evidence>
<accession>A0ABR2FIL9</accession>
<dbReference type="InterPro" id="IPR013210">
    <property type="entry name" value="LRR_N_plant-typ"/>
</dbReference>
<keyword evidence="10 13" id="KW-0472">Membrane</keyword>
<evidence type="ECO:0000256" key="5">
    <source>
        <dbReference type="ARBA" id="ARBA00022729"/>
    </source>
</evidence>
<evidence type="ECO:0000256" key="4">
    <source>
        <dbReference type="ARBA" id="ARBA00022692"/>
    </source>
</evidence>
<evidence type="ECO:0000256" key="1">
    <source>
        <dbReference type="ARBA" id="ARBA00004236"/>
    </source>
</evidence>
<keyword evidence="16" id="KW-1185">Reference proteome</keyword>
<dbReference type="EMBL" id="JBBPBM010000006">
    <property type="protein sequence ID" value="KAK8580725.1"/>
    <property type="molecule type" value="Genomic_DNA"/>
</dbReference>
<keyword evidence="4 13" id="KW-0812">Transmembrane</keyword>
<feature type="binding site" evidence="12">
    <location>
        <position position="777"/>
    </location>
    <ligand>
        <name>ATP</name>
        <dbReference type="ChEBI" id="CHEBI:30616"/>
    </ligand>
</feature>
<dbReference type="InterPro" id="IPR008266">
    <property type="entry name" value="Tyr_kinase_AS"/>
</dbReference>
<dbReference type="InterPro" id="IPR032675">
    <property type="entry name" value="LRR_dom_sf"/>
</dbReference>
<gene>
    <name evidence="15" type="ORF">V6N12_070980</name>
</gene>
<feature type="transmembrane region" description="Helical" evidence="13">
    <location>
        <begin position="680"/>
        <end position="702"/>
    </location>
</feature>
<keyword evidence="9 13" id="KW-1133">Transmembrane helix</keyword>
<keyword evidence="6" id="KW-0677">Repeat</keyword>
<dbReference type="Gene3D" id="3.30.200.20">
    <property type="entry name" value="Phosphorylase Kinase, domain 1"/>
    <property type="match status" value="1"/>
</dbReference>
<keyword evidence="5" id="KW-0732">Signal</keyword>
<feature type="domain" description="Protein kinase" evidence="14">
    <location>
        <begin position="748"/>
        <end position="1028"/>
    </location>
</feature>
<dbReference type="SUPFAM" id="SSF56112">
    <property type="entry name" value="Protein kinase-like (PK-like)"/>
    <property type="match status" value="1"/>
</dbReference>
<dbReference type="Pfam" id="PF00069">
    <property type="entry name" value="Pkinase"/>
    <property type="match status" value="1"/>
</dbReference>
<dbReference type="SMART" id="SM00369">
    <property type="entry name" value="LRR_TYP"/>
    <property type="match status" value="8"/>
</dbReference>
<evidence type="ECO:0000256" key="10">
    <source>
        <dbReference type="ARBA" id="ARBA00023136"/>
    </source>
</evidence>
<dbReference type="PANTHER" id="PTHR48053">
    <property type="entry name" value="LEUCINE RICH REPEAT FAMILY PROTEIN, EXPRESSED"/>
    <property type="match status" value="1"/>
</dbReference>
<dbReference type="Pfam" id="PF08263">
    <property type="entry name" value="LRRNT_2"/>
    <property type="match status" value="1"/>
</dbReference>
<evidence type="ECO:0000256" key="8">
    <source>
        <dbReference type="ARBA" id="ARBA00022840"/>
    </source>
</evidence>
<dbReference type="PROSITE" id="PS00107">
    <property type="entry name" value="PROTEIN_KINASE_ATP"/>
    <property type="match status" value="1"/>
</dbReference>
<dbReference type="Proteomes" id="UP001472677">
    <property type="component" value="Unassembled WGS sequence"/>
</dbReference>
<dbReference type="Gene3D" id="1.10.510.10">
    <property type="entry name" value="Transferase(Phosphotransferase) domain 1"/>
    <property type="match status" value="1"/>
</dbReference>
<dbReference type="InterPro" id="IPR051716">
    <property type="entry name" value="Plant_RL_S/T_kinase"/>
</dbReference>
<evidence type="ECO:0000256" key="3">
    <source>
        <dbReference type="ARBA" id="ARBA00022614"/>
    </source>
</evidence>
<keyword evidence="11" id="KW-0675">Receptor</keyword>
<dbReference type="PANTHER" id="PTHR48053:SF129">
    <property type="entry name" value="PROTEIN KINASE DOMAIN-CONTAINING PROTEIN"/>
    <property type="match status" value="1"/>
</dbReference>
<dbReference type="InterPro" id="IPR003591">
    <property type="entry name" value="Leu-rich_rpt_typical-subtyp"/>
</dbReference>
<dbReference type="InterPro" id="IPR017441">
    <property type="entry name" value="Protein_kinase_ATP_BS"/>
</dbReference>
<evidence type="ECO:0000256" key="7">
    <source>
        <dbReference type="ARBA" id="ARBA00022741"/>
    </source>
</evidence>
<protein>
    <recommendedName>
        <fullName evidence="14">Protein kinase domain-containing protein</fullName>
    </recommendedName>
</protein>
<dbReference type="Pfam" id="PF00560">
    <property type="entry name" value="LRR_1"/>
    <property type="match status" value="10"/>
</dbReference>
<evidence type="ECO:0000256" key="6">
    <source>
        <dbReference type="ARBA" id="ARBA00022737"/>
    </source>
</evidence>